<evidence type="ECO:0000256" key="4">
    <source>
        <dbReference type="ARBA" id="ARBA00023186"/>
    </source>
</evidence>
<dbReference type="GO" id="GO:0042026">
    <property type="term" value="P:protein refolding"/>
    <property type="evidence" value="ECO:0007669"/>
    <property type="project" value="InterPro"/>
</dbReference>
<dbReference type="InterPro" id="IPR027410">
    <property type="entry name" value="TCP-1-like_intermed_sf"/>
</dbReference>
<dbReference type="PRINTS" id="PR00304">
    <property type="entry name" value="TCOMPLEXTCP1"/>
</dbReference>
<dbReference type="Pfam" id="PF00118">
    <property type="entry name" value="Cpn60_TCP1"/>
    <property type="match status" value="1"/>
</dbReference>
<proteinExistence type="inferred from homology"/>
<evidence type="ECO:0000256" key="3">
    <source>
        <dbReference type="ARBA" id="ARBA00022840"/>
    </source>
</evidence>
<dbReference type="SUPFAM" id="SSF48592">
    <property type="entry name" value="GroEL equatorial domain-like"/>
    <property type="match status" value="1"/>
</dbReference>
<feature type="compositionally biased region" description="Basic residues" evidence="5">
    <location>
        <begin position="1"/>
        <end position="10"/>
    </location>
</feature>
<dbReference type="InterPro" id="IPR017998">
    <property type="entry name" value="Chaperone_TCP-1"/>
</dbReference>
<gene>
    <name evidence="6" type="ORF">C5167_044399</name>
</gene>
<dbReference type="PANTHER" id="PTHR45633">
    <property type="entry name" value="60 KDA HEAT SHOCK PROTEIN, MITOCHONDRIAL"/>
    <property type="match status" value="1"/>
</dbReference>
<protein>
    <submittedName>
        <fullName evidence="6">Uncharacterized protein</fullName>
    </submittedName>
</protein>
<dbReference type="OMA" id="DYHRICH"/>
<dbReference type="GO" id="GO:0140662">
    <property type="term" value="F:ATP-dependent protein folding chaperone"/>
    <property type="evidence" value="ECO:0007669"/>
    <property type="project" value="InterPro"/>
</dbReference>
<reference evidence="6 7" key="1">
    <citation type="journal article" date="2018" name="Science">
        <title>The opium poppy genome and morphinan production.</title>
        <authorList>
            <person name="Guo L."/>
            <person name="Winzer T."/>
            <person name="Yang X."/>
            <person name="Li Y."/>
            <person name="Ning Z."/>
            <person name="He Z."/>
            <person name="Teodor R."/>
            <person name="Lu Y."/>
            <person name="Bowser T.A."/>
            <person name="Graham I.A."/>
            <person name="Ye K."/>
        </authorList>
    </citation>
    <scope>NUCLEOTIDE SEQUENCE [LARGE SCALE GENOMIC DNA]</scope>
    <source>
        <strain evidence="7">cv. HN1</strain>
        <tissue evidence="6">Leaves</tissue>
    </source>
</reference>
<dbReference type="Gene3D" id="1.10.560.10">
    <property type="entry name" value="GroEL-like equatorial domain"/>
    <property type="match status" value="1"/>
</dbReference>
<keyword evidence="4" id="KW-0143">Chaperone</keyword>
<keyword evidence="7" id="KW-1185">Reference proteome</keyword>
<organism evidence="6 7">
    <name type="scientific">Papaver somniferum</name>
    <name type="common">Opium poppy</name>
    <dbReference type="NCBI Taxonomy" id="3469"/>
    <lineage>
        <taxon>Eukaryota</taxon>
        <taxon>Viridiplantae</taxon>
        <taxon>Streptophyta</taxon>
        <taxon>Embryophyta</taxon>
        <taxon>Tracheophyta</taxon>
        <taxon>Spermatophyta</taxon>
        <taxon>Magnoliopsida</taxon>
        <taxon>Ranunculales</taxon>
        <taxon>Papaveraceae</taxon>
        <taxon>Papaveroideae</taxon>
        <taxon>Papaver</taxon>
    </lineage>
</organism>
<dbReference type="Proteomes" id="UP000316621">
    <property type="component" value="Chromosome 10"/>
</dbReference>
<keyword evidence="2" id="KW-0547">Nucleotide-binding</keyword>
<dbReference type="InterPro" id="IPR027413">
    <property type="entry name" value="GROEL-like_equatorial_sf"/>
</dbReference>
<dbReference type="InterPro" id="IPR002423">
    <property type="entry name" value="Cpn60/GroEL/TCP-1"/>
</dbReference>
<dbReference type="GO" id="GO:0005524">
    <property type="term" value="F:ATP binding"/>
    <property type="evidence" value="ECO:0007669"/>
    <property type="project" value="UniProtKB-KW"/>
</dbReference>
<dbReference type="Gene3D" id="3.30.260.10">
    <property type="entry name" value="TCP-1-like chaperonin intermediate domain"/>
    <property type="match status" value="1"/>
</dbReference>
<feature type="region of interest" description="Disordered" evidence="5">
    <location>
        <begin position="1"/>
        <end position="27"/>
    </location>
</feature>
<evidence type="ECO:0000256" key="5">
    <source>
        <dbReference type="SAM" id="MobiDB-lite"/>
    </source>
</evidence>
<name>A0A4Y7LCC8_PAPSO</name>
<comment type="similarity">
    <text evidence="1">Belongs to the chaperonin (HSP60) family.</text>
</comment>
<evidence type="ECO:0000256" key="2">
    <source>
        <dbReference type="ARBA" id="ARBA00022741"/>
    </source>
</evidence>
<dbReference type="InterPro" id="IPR001844">
    <property type="entry name" value="Cpn60/GroEL"/>
</dbReference>
<dbReference type="AlphaFoldDB" id="A0A4Y7LCC8"/>
<accession>A0A4Y7LCC8</accession>
<keyword evidence="3" id="KW-0067">ATP-binding</keyword>
<dbReference type="STRING" id="3469.A0A4Y7LCC8"/>
<evidence type="ECO:0000256" key="1">
    <source>
        <dbReference type="ARBA" id="ARBA00006607"/>
    </source>
</evidence>
<dbReference type="Gramene" id="RZC81829">
    <property type="protein sequence ID" value="RZC81829"/>
    <property type="gene ID" value="C5167_044399"/>
</dbReference>
<evidence type="ECO:0000313" key="6">
    <source>
        <dbReference type="EMBL" id="RZC81829.1"/>
    </source>
</evidence>
<evidence type="ECO:0000313" key="7">
    <source>
        <dbReference type="Proteomes" id="UP000316621"/>
    </source>
</evidence>
<sequence length="132" mass="14306">MLILNKHRAGVKVGEASEAENREREDRVTDALNATKTAMDEGVLTGGGVDLYSSRVLDNLQTANNDQKRGAEIIQNALKAPTFTIYENAGLNDAVVVGKLLDQDNVNLGYDASRSVCIDEHDDWSSLSRSLG</sequence>
<dbReference type="EMBL" id="CM010724">
    <property type="protein sequence ID" value="RZC81829.1"/>
    <property type="molecule type" value="Genomic_DNA"/>
</dbReference>